<dbReference type="InParanoid" id="A0A6P8ZZP1"/>
<dbReference type="RefSeq" id="XP_034250908.1">
    <property type="nucleotide sequence ID" value="XM_034395017.1"/>
</dbReference>
<protein>
    <submittedName>
        <fullName evidence="4">Anionic trypsin-1-like</fullName>
    </submittedName>
</protein>
<dbReference type="GO" id="GO:0004252">
    <property type="term" value="F:serine-type endopeptidase activity"/>
    <property type="evidence" value="ECO:0007669"/>
    <property type="project" value="InterPro"/>
</dbReference>
<dbReference type="CDD" id="cd00190">
    <property type="entry name" value="Tryp_SPc"/>
    <property type="match status" value="1"/>
</dbReference>
<reference evidence="4" key="1">
    <citation type="submission" date="2025-08" db="UniProtKB">
        <authorList>
            <consortium name="RefSeq"/>
        </authorList>
    </citation>
    <scope>IDENTIFICATION</scope>
    <source>
        <tissue evidence="4">Total insect</tissue>
    </source>
</reference>
<dbReference type="Pfam" id="PF00089">
    <property type="entry name" value="Trypsin"/>
    <property type="match status" value="1"/>
</dbReference>
<evidence type="ECO:0000259" key="2">
    <source>
        <dbReference type="PROSITE" id="PS50240"/>
    </source>
</evidence>
<dbReference type="GO" id="GO:0006508">
    <property type="term" value="P:proteolysis"/>
    <property type="evidence" value="ECO:0007669"/>
    <property type="project" value="InterPro"/>
</dbReference>
<dbReference type="FunFam" id="2.40.10.10:FF:000068">
    <property type="entry name" value="transmembrane protease serine 2"/>
    <property type="match status" value="1"/>
</dbReference>
<dbReference type="InterPro" id="IPR043504">
    <property type="entry name" value="Peptidase_S1_PA_chymotrypsin"/>
</dbReference>
<dbReference type="AlphaFoldDB" id="A0A6P8ZZP1"/>
<accession>A0A6P8ZZP1</accession>
<dbReference type="InterPro" id="IPR018114">
    <property type="entry name" value="TRYPSIN_HIS"/>
</dbReference>
<evidence type="ECO:0000313" key="4">
    <source>
        <dbReference type="RefSeq" id="XP_034250908.1"/>
    </source>
</evidence>
<dbReference type="SUPFAM" id="SSF50494">
    <property type="entry name" value="Trypsin-like serine proteases"/>
    <property type="match status" value="1"/>
</dbReference>
<keyword evidence="3" id="KW-1185">Reference proteome</keyword>
<sequence length="252" mass="27275">RSLVVGGAEAAPGQFPYQAGLLVTRRGAAGGAAGVGLCGATLLSDRWLITAAHCCREGHKIQVFLGSHPTMRDAQQRAETGLVLLHPMYSQGQPGHHDLALIRLERPVRLNDRVRPVRLPAWRHRAEDFAGTVATLSGWGKTSDEDQRPVKGTAVLRFARERVLHAEEAEAILKRKLPPHFLCVRGLRGEVSCNGDSGGPLTVEAADGRPMLVGVVSHRYGHLCGLSKAHVCTRITSFLPWIAAVTRVPVEH</sequence>
<keyword evidence="1" id="KW-1015">Disulfide bond</keyword>
<dbReference type="PANTHER" id="PTHR24258">
    <property type="entry name" value="SERINE PROTEASE-RELATED"/>
    <property type="match status" value="1"/>
</dbReference>
<gene>
    <name evidence="4" type="primary">LOC117651205</name>
</gene>
<evidence type="ECO:0000313" key="3">
    <source>
        <dbReference type="Proteomes" id="UP000515158"/>
    </source>
</evidence>
<dbReference type="GeneID" id="117651205"/>
<dbReference type="KEGG" id="tpal:117651205"/>
<dbReference type="InterPro" id="IPR001254">
    <property type="entry name" value="Trypsin_dom"/>
</dbReference>
<dbReference type="Gene3D" id="2.40.10.10">
    <property type="entry name" value="Trypsin-like serine proteases"/>
    <property type="match status" value="1"/>
</dbReference>
<organism evidence="4">
    <name type="scientific">Thrips palmi</name>
    <name type="common">Melon thrips</name>
    <dbReference type="NCBI Taxonomy" id="161013"/>
    <lineage>
        <taxon>Eukaryota</taxon>
        <taxon>Metazoa</taxon>
        <taxon>Ecdysozoa</taxon>
        <taxon>Arthropoda</taxon>
        <taxon>Hexapoda</taxon>
        <taxon>Insecta</taxon>
        <taxon>Pterygota</taxon>
        <taxon>Neoptera</taxon>
        <taxon>Paraneoptera</taxon>
        <taxon>Thysanoptera</taxon>
        <taxon>Terebrantia</taxon>
        <taxon>Thripoidea</taxon>
        <taxon>Thripidae</taxon>
        <taxon>Thrips</taxon>
    </lineage>
</organism>
<feature type="non-terminal residue" evidence="4">
    <location>
        <position position="1"/>
    </location>
</feature>
<name>A0A6P8ZZP1_THRPL</name>
<feature type="domain" description="Peptidase S1" evidence="2">
    <location>
        <begin position="4"/>
        <end position="247"/>
    </location>
</feature>
<evidence type="ECO:0000256" key="1">
    <source>
        <dbReference type="ARBA" id="ARBA00023157"/>
    </source>
</evidence>
<dbReference type="PROSITE" id="PS00134">
    <property type="entry name" value="TRYPSIN_HIS"/>
    <property type="match status" value="1"/>
</dbReference>
<proteinExistence type="predicted"/>
<dbReference type="InterPro" id="IPR009003">
    <property type="entry name" value="Peptidase_S1_PA"/>
</dbReference>
<dbReference type="InterPro" id="IPR001314">
    <property type="entry name" value="Peptidase_S1A"/>
</dbReference>
<dbReference type="PRINTS" id="PR00722">
    <property type="entry name" value="CHYMOTRYPSIN"/>
</dbReference>
<dbReference type="Proteomes" id="UP000515158">
    <property type="component" value="Unplaced"/>
</dbReference>
<dbReference type="OrthoDB" id="5565075at2759"/>
<dbReference type="SMART" id="SM00020">
    <property type="entry name" value="Tryp_SPc"/>
    <property type="match status" value="1"/>
</dbReference>
<dbReference type="PROSITE" id="PS50240">
    <property type="entry name" value="TRYPSIN_DOM"/>
    <property type="match status" value="1"/>
</dbReference>
<dbReference type="PANTHER" id="PTHR24258:SF136">
    <property type="entry name" value="GH06673P-RELATED"/>
    <property type="match status" value="1"/>
</dbReference>